<dbReference type="Pfam" id="PF04851">
    <property type="entry name" value="ResIII"/>
    <property type="match status" value="1"/>
</dbReference>
<dbReference type="EMBL" id="JACMSC010000003">
    <property type="protein sequence ID" value="KAG6529354.1"/>
    <property type="molecule type" value="Genomic_DNA"/>
</dbReference>
<dbReference type="Proteomes" id="UP000734854">
    <property type="component" value="Unassembled WGS sequence"/>
</dbReference>
<evidence type="ECO:0000313" key="4">
    <source>
        <dbReference type="EMBL" id="KAG6529354.1"/>
    </source>
</evidence>
<accession>A0A8J5M1A9</accession>
<keyword evidence="1" id="KW-1133">Transmembrane helix</keyword>
<keyword evidence="1" id="KW-0472">Membrane</keyword>
<reference evidence="4 5" key="1">
    <citation type="submission" date="2020-08" db="EMBL/GenBank/DDBJ databases">
        <title>Plant Genome Project.</title>
        <authorList>
            <person name="Zhang R.-G."/>
        </authorList>
    </citation>
    <scope>NUCLEOTIDE SEQUENCE [LARGE SCALE GENOMIC DNA]</scope>
    <source>
        <tissue evidence="4">Rhizome</tissue>
    </source>
</reference>
<dbReference type="InterPro" id="IPR006935">
    <property type="entry name" value="Helicase/UvrB_N"/>
</dbReference>
<dbReference type="SUPFAM" id="SSF52540">
    <property type="entry name" value="P-loop containing nucleoside triphosphate hydrolases"/>
    <property type="match status" value="1"/>
</dbReference>
<dbReference type="Gene3D" id="3.40.50.300">
    <property type="entry name" value="P-loop containing nucleotide triphosphate hydrolases"/>
    <property type="match status" value="1"/>
</dbReference>
<feature type="transmembrane region" description="Helical" evidence="1">
    <location>
        <begin position="96"/>
        <end position="115"/>
    </location>
</feature>
<evidence type="ECO:0000313" key="5">
    <source>
        <dbReference type="Proteomes" id="UP000734854"/>
    </source>
</evidence>
<dbReference type="InterPro" id="IPR051363">
    <property type="entry name" value="RLR_Helicase"/>
</dbReference>
<dbReference type="GO" id="GO:0003677">
    <property type="term" value="F:DNA binding"/>
    <property type="evidence" value="ECO:0007669"/>
    <property type="project" value="InterPro"/>
</dbReference>
<proteinExistence type="predicted"/>
<dbReference type="GO" id="GO:0016787">
    <property type="term" value="F:hydrolase activity"/>
    <property type="evidence" value="ECO:0007669"/>
    <property type="project" value="InterPro"/>
</dbReference>
<comment type="caution">
    <text evidence="4">The sequence shown here is derived from an EMBL/GenBank/DDBJ whole genome shotgun (WGS) entry which is preliminary data.</text>
</comment>
<dbReference type="PANTHER" id="PTHR14074:SF16">
    <property type="entry name" value="ANTIVIRAL INNATE IMMUNE RESPONSE RECEPTOR RIG-I"/>
    <property type="match status" value="1"/>
</dbReference>
<evidence type="ECO:0000256" key="1">
    <source>
        <dbReference type="SAM" id="Phobius"/>
    </source>
</evidence>
<name>A0A8J5M1A9_ZINOF</name>
<sequence length="183" mass="21169">MNSTDPSPDPETFTCSYQLEVLEKAKKENTIIFLETGSGKTLIAVMLLRSYAFTIRKPSQHIAVFLVPTIILVTQMDVDFWDTDTWKENLEEFEVHFPFAVMILSGLVALCFLFFRIIMYVWLRKGGEAKTVASCQHSWVAWNVPEYVYSELFEWDAMMPSNFALENQLHTARQELGHALYQL</sequence>
<gene>
    <name evidence="4" type="ORF">ZIOFF_011551</name>
</gene>
<feature type="domain" description="Helicase/UvrB N-terminal" evidence="2">
    <location>
        <begin position="17"/>
        <end position="80"/>
    </location>
</feature>
<feature type="domain" description="Prp19 coiled-coil region" evidence="3">
    <location>
        <begin position="154"/>
        <end position="182"/>
    </location>
</feature>
<keyword evidence="5" id="KW-1185">Reference proteome</keyword>
<dbReference type="Pfam" id="PF08606">
    <property type="entry name" value="Prp19"/>
    <property type="match status" value="1"/>
</dbReference>
<dbReference type="GO" id="GO:0005524">
    <property type="term" value="F:ATP binding"/>
    <property type="evidence" value="ECO:0007669"/>
    <property type="project" value="InterPro"/>
</dbReference>
<evidence type="ECO:0000259" key="2">
    <source>
        <dbReference type="Pfam" id="PF04851"/>
    </source>
</evidence>
<keyword evidence="1" id="KW-0812">Transmembrane</keyword>
<dbReference type="InterPro" id="IPR027417">
    <property type="entry name" value="P-loop_NTPase"/>
</dbReference>
<organism evidence="4 5">
    <name type="scientific">Zingiber officinale</name>
    <name type="common">Ginger</name>
    <name type="synonym">Amomum zingiber</name>
    <dbReference type="NCBI Taxonomy" id="94328"/>
    <lineage>
        <taxon>Eukaryota</taxon>
        <taxon>Viridiplantae</taxon>
        <taxon>Streptophyta</taxon>
        <taxon>Embryophyta</taxon>
        <taxon>Tracheophyta</taxon>
        <taxon>Spermatophyta</taxon>
        <taxon>Magnoliopsida</taxon>
        <taxon>Liliopsida</taxon>
        <taxon>Zingiberales</taxon>
        <taxon>Zingiberaceae</taxon>
        <taxon>Zingiber</taxon>
    </lineage>
</organism>
<feature type="transmembrane region" description="Helical" evidence="1">
    <location>
        <begin position="60"/>
        <end position="76"/>
    </location>
</feature>
<feature type="transmembrane region" description="Helical" evidence="1">
    <location>
        <begin position="30"/>
        <end position="48"/>
    </location>
</feature>
<dbReference type="InterPro" id="IPR013915">
    <property type="entry name" value="Prp19_cc"/>
</dbReference>
<dbReference type="GO" id="GO:0005737">
    <property type="term" value="C:cytoplasm"/>
    <property type="evidence" value="ECO:0007669"/>
    <property type="project" value="TreeGrafter"/>
</dbReference>
<dbReference type="AlphaFoldDB" id="A0A8J5M1A9"/>
<evidence type="ECO:0000259" key="3">
    <source>
        <dbReference type="Pfam" id="PF08606"/>
    </source>
</evidence>
<protein>
    <submittedName>
        <fullName evidence="4">Uncharacterized protein</fullName>
    </submittedName>
</protein>
<dbReference type="PANTHER" id="PTHR14074">
    <property type="entry name" value="HELICASE WITH DEATH DOMAIN-RELATED"/>
    <property type="match status" value="1"/>
</dbReference>